<evidence type="ECO:0000256" key="9">
    <source>
        <dbReference type="ARBA" id="ARBA00022833"/>
    </source>
</evidence>
<dbReference type="GO" id="GO:0009254">
    <property type="term" value="P:peptidoglycan turnover"/>
    <property type="evidence" value="ECO:0007669"/>
    <property type="project" value="TreeGrafter"/>
</dbReference>
<evidence type="ECO:0000256" key="5">
    <source>
        <dbReference type="ARBA" id="ARBA00011901"/>
    </source>
</evidence>
<evidence type="ECO:0000259" key="13">
    <source>
        <dbReference type="SMART" id="SM00644"/>
    </source>
</evidence>
<accession>A0A1G8FKJ5</accession>
<evidence type="ECO:0000256" key="12">
    <source>
        <dbReference type="ARBA" id="ARBA00042615"/>
    </source>
</evidence>
<dbReference type="Pfam" id="PF01510">
    <property type="entry name" value="Amidase_2"/>
    <property type="match status" value="1"/>
</dbReference>
<evidence type="ECO:0000313" key="14">
    <source>
        <dbReference type="EMBL" id="SDH82625.1"/>
    </source>
</evidence>
<evidence type="ECO:0000256" key="3">
    <source>
        <dbReference type="ARBA" id="ARBA00004496"/>
    </source>
</evidence>
<keyword evidence="8" id="KW-0378">Hydrolase</keyword>
<reference evidence="14 15" key="1">
    <citation type="submission" date="2016-10" db="EMBL/GenBank/DDBJ databases">
        <authorList>
            <person name="de Groot N.N."/>
        </authorList>
    </citation>
    <scope>NUCLEOTIDE SEQUENCE [LARGE SCALE GENOMIC DNA]</scope>
    <source>
        <strain evidence="14 15">DSM 5885</strain>
    </source>
</reference>
<dbReference type="CDD" id="cd06583">
    <property type="entry name" value="PGRP"/>
    <property type="match status" value="1"/>
</dbReference>
<comment type="catalytic activity">
    <reaction evidence="1">
        <text>Hydrolyzes the link between N-acetylmuramoyl residues and L-amino acid residues in certain cell-wall glycopeptides.</text>
        <dbReference type="EC" id="3.5.1.28"/>
    </reaction>
</comment>
<dbReference type="GO" id="GO:0071555">
    <property type="term" value="P:cell wall organization"/>
    <property type="evidence" value="ECO:0007669"/>
    <property type="project" value="UniProtKB-KW"/>
</dbReference>
<protein>
    <recommendedName>
        <fullName evidence="11">1,6-anhydro-N-acetylmuramyl-L-alanine amidase AmpD</fullName>
        <ecNumber evidence="5">3.5.1.28</ecNumber>
    </recommendedName>
    <alternativeName>
        <fullName evidence="12">N-acetylmuramoyl-L-alanine amidase</fullName>
    </alternativeName>
</protein>
<keyword evidence="7" id="KW-0479">Metal-binding</keyword>
<evidence type="ECO:0000256" key="7">
    <source>
        <dbReference type="ARBA" id="ARBA00022723"/>
    </source>
</evidence>
<dbReference type="SUPFAM" id="SSF55846">
    <property type="entry name" value="N-acetylmuramoyl-L-alanine amidase-like"/>
    <property type="match status" value="1"/>
</dbReference>
<dbReference type="GO" id="GO:0009253">
    <property type="term" value="P:peptidoglycan catabolic process"/>
    <property type="evidence" value="ECO:0007669"/>
    <property type="project" value="InterPro"/>
</dbReference>
<dbReference type="SMART" id="SM00644">
    <property type="entry name" value="Ami_2"/>
    <property type="match status" value="1"/>
</dbReference>
<gene>
    <name evidence="14" type="ORF">SAMN05660652_02352</name>
</gene>
<dbReference type="GO" id="GO:0008745">
    <property type="term" value="F:N-acetylmuramoyl-L-alanine amidase activity"/>
    <property type="evidence" value="ECO:0007669"/>
    <property type="project" value="UniProtKB-EC"/>
</dbReference>
<evidence type="ECO:0000256" key="4">
    <source>
        <dbReference type="ARBA" id="ARBA00007553"/>
    </source>
</evidence>
<dbReference type="GO" id="GO:0005737">
    <property type="term" value="C:cytoplasm"/>
    <property type="evidence" value="ECO:0007669"/>
    <property type="project" value="UniProtKB-SubCell"/>
</dbReference>
<keyword evidence="6" id="KW-0963">Cytoplasm</keyword>
<dbReference type="Proteomes" id="UP000198607">
    <property type="component" value="Unassembled WGS sequence"/>
</dbReference>
<dbReference type="GO" id="GO:0046872">
    <property type="term" value="F:metal ion binding"/>
    <property type="evidence" value="ECO:0007669"/>
    <property type="project" value="UniProtKB-KW"/>
</dbReference>
<evidence type="ECO:0000256" key="11">
    <source>
        <dbReference type="ARBA" id="ARBA00039257"/>
    </source>
</evidence>
<evidence type="ECO:0000256" key="2">
    <source>
        <dbReference type="ARBA" id="ARBA00001947"/>
    </source>
</evidence>
<dbReference type="AlphaFoldDB" id="A0A1G8FKJ5"/>
<evidence type="ECO:0000256" key="6">
    <source>
        <dbReference type="ARBA" id="ARBA00022490"/>
    </source>
</evidence>
<dbReference type="PANTHER" id="PTHR30417">
    <property type="entry name" value="N-ACETYLMURAMOYL-L-ALANINE AMIDASE AMID"/>
    <property type="match status" value="1"/>
</dbReference>
<dbReference type="OrthoDB" id="9794842at2"/>
<keyword evidence="9" id="KW-0862">Zinc</keyword>
<comment type="subcellular location">
    <subcellularLocation>
        <location evidence="3">Cytoplasm</location>
    </subcellularLocation>
</comment>
<dbReference type="InterPro" id="IPR051206">
    <property type="entry name" value="NAMLAA_amidase_2"/>
</dbReference>
<evidence type="ECO:0000256" key="8">
    <source>
        <dbReference type="ARBA" id="ARBA00022801"/>
    </source>
</evidence>
<proteinExistence type="inferred from homology"/>
<evidence type="ECO:0000313" key="15">
    <source>
        <dbReference type="Proteomes" id="UP000198607"/>
    </source>
</evidence>
<dbReference type="EMBL" id="FNCY01000009">
    <property type="protein sequence ID" value="SDH82625.1"/>
    <property type="molecule type" value="Genomic_DNA"/>
</dbReference>
<dbReference type="STRING" id="83767.SAMN05660652_02352"/>
<evidence type="ECO:0000256" key="10">
    <source>
        <dbReference type="ARBA" id="ARBA00023316"/>
    </source>
</evidence>
<sequence length="196" mass="21871">MAEMTLGPDGWLIEARRVPSPNFDTRPIDMAISLLVVHAISLPPGVFSGDCVERLFLNSLDTSAHPYFVGLKGLRVSSHFFIRRDGELVQFVSCCDRAWHAGVSAWQGRSRCNDFSIGIELEGGDDDVFEEAQYRRLSSLVACLSHRYPIAAVAGHADISPGRKTDPGTRFDWTRLPAMLVAERNRITRFFMQGTK</sequence>
<keyword evidence="10" id="KW-0961">Cell wall biogenesis/degradation</keyword>
<keyword evidence="15" id="KW-1185">Reference proteome</keyword>
<comment type="cofactor">
    <cofactor evidence="2">
        <name>Zn(2+)</name>
        <dbReference type="ChEBI" id="CHEBI:29105"/>
    </cofactor>
</comment>
<comment type="similarity">
    <text evidence="4">Belongs to the N-acetylmuramoyl-L-alanine amidase 2 family.</text>
</comment>
<name>A0A1G8FKJ5_9RHOO</name>
<dbReference type="InterPro" id="IPR036505">
    <property type="entry name" value="Amidase/PGRP_sf"/>
</dbReference>
<dbReference type="EC" id="3.5.1.28" evidence="5"/>
<dbReference type="NCBIfam" id="NF008758">
    <property type="entry name" value="PRK11789.1"/>
    <property type="match status" value="1"/>
</dbReference>
<dbReference type="InterPro" id="IPR002502">
    <property type="entry name" value="Amidase_domain"/>
</dbReference>
<organism evidence="14 15">
    <name type="scientific">Propionivibrio dicarboxylicus</name>
    <dbReference type="NCBI Taxonomy" id="83767"/>
    <lineage>
        <taxon>Bacteria</taxon>
        <taxon>Pseudomonadati</taxon>
        <taxon>Pseudomonadota</taxon>
        <taxon>Betaproteobacteria</taxon>
        <taxon>Rhodocyclales</taxon>
        <taxon>Rhodocyclaceae</taxon>
        <taxon>Propionivibrio</taxon>
    </lineage>
</organism>
<dbReference type="PANTHER" id="PTHR30417:SF4">
    <property type="entry name" value="1,6-ANHYDRO-N-ACETYLMURAMYL-L-ALANINE AMIDASE AMPD"/>
    <property type="match status" value="1"/>
</dbReference>
<dbReference type="Gene3D" id="3.40.80.10">
    <property type="entry name" value="Peptidoglycan recognition protein-like"/>
    <property type="match status" value="1"/>
</dbReference>
<evidence type="ECO:0000256" key="1">
    <source>
        <dbReference type="ARBA" id="ARBA00001561"/>
    </source>
</evidence>
<feature type="domain" description="N-acetylmuramoyl-L-alanine amidase" evidence="13">
    <location>
        <begin position="20"/>
        <end position="168"/>
    </location>
</feature>